<proteinExistence type="predicted"/>
<accession>A0A1Y2HK36</accession>
<evidence type="ECO:0000313" key="3">
    <source>
        <dbReference type="Proteomes" id="UP000193411"/>
    </source>
</evidence>
<feature type="compositionally biased region" description="Low complexity" evidence="1">
    <location>
        <begin position="550"/>
        <end position="559"/>
    </location>
</feature>
<protein>
    <submittedName>
        <fullName evidence="2">Uncharacterized protein</fullName>
    </submittedName>
</protein>
<dbReference type="AlphaFoldDB" id="A0A1Y2HK36"/>
<feature type="compositionally biased region" description="Pro residues" evidence="1">
    <location>
        <begin position="560"/>
        <end position="571"/>
    </location>
</feature>
<dbReference type="OrthoDB" id="10684585at2759"/>
<reference evidence="2 3" key="1">
    <citation type="submission" date="2016-07" db="EMBL/GenBank/DDBJ databases">
        <title>Pervasive Adenine N6-methylation of Active Genes in Fungi.</title>
        <authorList>
            <consortium name="DOE Joint Genome Institute"/>
            <person name="Mondo S.J."/>
            <person name="Dannebaum R.O."/>
            <person name="Kuo R.C."/>
            <person name="Labutti K."/>
            <person name="Haridas S."/>
            <person name="Kuo A."/>
            <person name="Salamov A."/>
            <person name="Ahrendt S.R."/>
            <person name="Lipzen A."/>
            <person name="Sullivan W."/>
            <person name="Andreopoulos W.B."/>
            <person name="Clum A."/>
            <person name="Lindquist E."/>
            <person name="Daum C."/>
            <person name="Ramamoorthy G.K."/>
            <person name="Gryganskyi A."/>
            <person name="Culley D."/>
            <person name="Magnuson J.K."/>
            <person name="James T.Y."/>
            <person name="O'Malley M.A."/>
            <person name="Stajich J.E."/>
            <person name="Spatafora J.W."/>
            <person name="Visel A."/>
            <person name="Grigoriev I.V."/>
        </authorList>
    </citation>
    <scope>NUCLEOTIDE SEQUENCE [LARGE SCALE GENOMIC DNA]</scope>
    <source>
        <strain evidence="2 3">PL171</strain>
    </source>
</reference>
<dbReference type="Proteomes" id="UP000193411">
    <property type="component" value="Unassembled WGS sequence"/>
</dbReference>
<feature type="compositionally biased region" description="Low complexity" evidence="1">
    <location>
        <begin position="509"/>
        <end position="523"/>
    </location>
</feature>
<comment type="caution">
    <text evidence="2">The sequence shown here is derived from an EMBL/GenBank/DDBJ whole genome shotgun (WGS) entry which is preliminary data.</text>
</comment>
<dbReference type="InterPro" id="IPR036322">
    <property type="entry name" value="WD40_repeat_dom_sf"/>
</dbReference>
<evidence type="ECO:0000256" key="1">
    <source>
        <dbReference type="SAM" id="MobiDB-lite"/>
    </source>
</evidence>
<feature type="region of interest" description="Disordered" evidence="1">
    <location>
        <begin position="234"/>
        <end position="296"/>
    </location>
</feature>
<evidence type="ECO:0000313" key="2">
    <source>
        <dbReference type="EMBL" id="ORZ34926.1"/>
    </source>
</evidence>
<feature type="compositionally biased region" description="Polar residues" evidence="1">
    <location>
        <begin position="531"/>
        <end position="544"/>
    </location>
</feature>
<dbReference type="Gene3D" id="2.130.10.10">
    <property type="entry name" value="YVTN repeat-like/Quinoprotein amine dehydrogenase"/>
    <property type="match status" value="1"/>
</dbReference>
<name>A0A1Y2HK36_9FUNG</name>
<organism evidence="2 3">
    <name type="scientific">Catenaria anguillulae PL171</name>
    <dbReference type="NCBI Taxonomy" id="765915"/>
    <lineage>
        <taxon>Eukaryota</taxon>
        <taxon>Fungi</taxon>
        <taxon>Fungi incertae sedis</taxon>
        <taxon>Blastocladiomycota</taxon>
        <taxon>Blastocladiomycetes</taxon>
        <taxon>Blastocladiales</taxon>
        <taxon>Catenariaceae</taxon>
        <taxon>Catenaria</taxon>
    </lineage>
</organism>
<dbReference type="EMBL" id="MCFL01000025">
    <property type="protein sequence ID" value="ORZ34926.1"/>
    <property type="molecule type" value="Genomic_DNA"/>
</dbReference>
<dbReference type="SUPFAM" id="SSF50978">
    <property type="entry name" value="WD40 repeat-like"/>
    <property type="match status" value="1"/>
</dbReference>
<feature type="compositionally biased region" description="Low complexity" evidence="1">
    <location>
        <begin position="257"/>
        <end position="268"/>
    </location>
</feature>
<sequence>MTPPHPRPHSVAVLGDSAPVEVHPDALTHPSTFTIPETAALDAFRQHLDAHGIQYAIDPDSVNIVHSRKEGLIQFPSLDHMIHAFDRIPFSSYSDPSLPDPVTPELCVPIPIARDLARIEFSLVKSSADSDAPPTGNDLTRKLHSVYKLAQQGVRRLPGPRRTTLLGVLLKSDLIPHHDTRAAATAAVLFNHPDAAKTVHAQLVKHDASPNYLPPVLVQGSTVCFVTNLVDSHGHAHPAAPGHVRGLDGRTSPPRPSSASMARASHSPTPLAAGTRRDRSPSHSDPAPPGPPKKRRIMPTLVQALPVSATSAHAFDTIDEPNAELTLLETAIMQAPPQARYVPSIFGSNGPDPFALLRNSTLPLVLAFDPRADRSSANWLETAPIVYDVLLRTMLPRHHTASPPPTAVTVIPPFSPPGSPNATSQLSVASSWAQVLVSVDTSLYRLGLRLHASGHPENQASVAAAAARGQIPLASADRAVFLGPLATPLCSRTIAGVYSLVPPPTVVASTHPMSPAHAASSAARQEHQQHTPRQQHTWPGLTSPTPQPAPKRASLSSLLSPPPRLRSPPPAAHLHHVLSPALVLIWEAGIPARGVAERVPDEVTVYQLMDSPTGASGQDGGDTLPFATDTAYLRPVARLDVFRIDQLARSITCVQVENECVVIGDDAGGVSVWDLDQLMSAAAASVSSASSTLVDPSAASDVPHLEPPTHIELHEQVHSIACRKAAAGGGSGGNDARVFYIATAKNLFVWREHTLIPVSKFYDPQASILAATVNAAGTHAVLVFPLVVMLLPVGEQAAKMKWDHMLDVARDPGSGEGTGANKVTVRFDPNRPSMFVVTCGGRMQFWDVNDVDNGMFLHHDKPGIAQVAFIDSGVLPNHLVTVDWNAEKARHEVVLVRPSAWVLEAVDRNANVSYYSGQLSPPGGVRRTFGY</sequence>
<dbReference type="InterPro" id="IPR015943">
    <property type="entry name" value="WD40/YVTN_repeat-like_dom_sf"/>
</dbReference>
<gene>
    <name evidence="2" type="ORF">BCR44DRAFT_36675</name>
</gene>
<feature type="region of interest" description="Disordered" evidence="1">
    <location>
        <begin position="509"/>
        <end position="572"/>
    </location>
</feature>
<keyword evidence="3" id="KW-1185">Reference proteome</keyword>